<keyword evidence="4 6" id="KW-0805">Transcription regulation</keyword>
<dbReference type="RefSeq" id="WP_302037641.1">
    <property type="nucleotide sequence ID" value="NZ_JAUKPO010000005.1"/>
</dbReference>
<evidence type="ECO:0000313" key="8">
    <source>
        <dbReference type="EMBL" id="MDO1446836.1"/>
    </source>
</evidence>
<evidence type="ECO:0000256" key="4">
    <source>
        <dbReference type="ARBA" id="ARBA00023015"/>
    </source>
</evidence>
<comment type="function">
    <text evidence="6">Involved in transcription antitermination. Required for transcription of ribosomal RNA (rRNA) genes. Binds specifically to the boxA antiterminator sequence of the ribosomal RNA (rrn) operons.</text>
</comment>
<evidence type="ECO:0000256" key="2">
    <source>
        <dbReference type="ARBA" id="ARBA00022814"/>
    </source>
</evidence>
<keyword evidence="9" id="KW-1185">Reference proteome</keyword>
<dbReference type="InterPro" id="IPR035926">
    <property type="entry name" value="NusB-like_sf"/>
</dbReference>
<dbReference type="NCBIfam" id="TIGR01951">
    <property type="entry name" value="nusB"/>
    <property type="match status" value="1"/>
</dbReference>
<evidence type="ECO:0000256" key="5">
    <source>
        <dbReference type="ARBA" id="ARBA00023163"/>
    </source>
</evidence>
<evidence type="ECO:0000256" key="3">
    <source>
        <dbReference type="ARBA" id="ARBA00022884"/>
    </source>
</evidence>
<organism evidence="8 9">
    <name type="scientific">Rhodocytophaga aerolata</name>
    <dbReference type="NCBI Taxonomy" id="455078"/>
    <lineage>
        <taxon>Bacteria</taxon>
        <taxon>Pseudomonadati</taxon>
        <taxon>Bacteroidota</taxon>
        <taxon>Cytophagia</taxon>
        <taxon>Cytophagales</taxon>
        <taxon>Rhodocytophagaceae</taxon>
        <taxon>Rhodocytophaga</taxon>
    </lineage>
</organism>
<dbReference type="InterPro" id="IPR006027">
    <property type="entry name" value="NusB_RsmB_TIM44"/>
</dbReference>
<dbReference type="Proteomes" id="UP001168528">
    <property type="component" value="Unassembled WGS sequence"/>
</dbReference>
<reference evidence="8" key="1">
    <citation type="submission" date="2023-07" db="EMBL/GenBank/DDBJ databases">
        <title>The genome sequence of Rhodocytophaga aerolata KACC 12507.</title>
        <authorList>
            <person name="Zhang X."/>
        </authorList>
    </citation>
    <scope>NUCLEOTIDE SEQUENCE</scope>
    <source>
        <strain evidence="8">KACC 12507</strain>
    </source>
</reference>
<name>A0ABT8R402_9BACT</name>
<dbReference type="PANTHER" id="PTHR11078">
    <property type="entry name" value="N UTILIZATION SUBSTANCE PROTEIN B-RELATED"/>
    <property type="match status" value="1"/>
</dbReference>
<proteinExistence type="inferred from homology"/>
<protein>
    <recommendedName>
        <fullName evidence="6">Transcription antitermination protein NusB</fullName>
    </recommendedName>
    <alternativeName>
        <fullName evidence="6">Antitermination factor NusB</fullName>
    </alternativeName>
</protein>
<accession>A0ABT8R402</accession>
<evidence type="ECO:0000256" key="6">
    <source>
        <dbReference type="HAMAP-Rule" id="MF_00073"/>
    </source>
</evidence>
<feature type="domain" description="NusB/RsmB/TIM44" evidence="7">
    <location>
        <begin position="276"/>
        <end position="372"/>
    </location>
</feature>
<evidence type="ECO:0000256" key="1">
    <source>
        <dbReference type="ARBA" id="ARBA00005952"/>
    </source>
</evidence>
<gene>
    <name evidence="6 8" type="primary">nusB</name>
    <name evidence="8" type="ORF">Q0590_11265</name>
</gene>
<evidence type="ECO:0000259" key="7">
    <source>
        <dbReference type="Pfam" id="PF01029"/>
    </source>
</evidence>
<dbReference type="SUPFAM" id="SSF48013">
    <property type="entry name" value="NusB-like"/>
    <property type="match status" value="1"/>
</dbReference>
<keyword evidence="5 6" id="KW-0804">Transcription</keyword>
<dbReference type="Gene3D" id="1.10.940.10">
    <property type="entry name" value="NusB-like"/>
    <property type="match status" value="1"/>
</dbReference>
<dbReference type="PANTHER" id="PTHR11078:SF3">
    <property type="entry name" value="ANTITERMINATION NUSB DOMAIN-CONTAINING PROTEIN"/>
    <property type="match status" value="1"/>
</dbReference>
<keyword evidence="3 6" id="KW-0694">RNA-binding</keyword>
<comment type="caution">
    <text evidence="8">The sequence shown here is derived from an EMBL/GenBank/DDBJ whole genome shotgun (WGS) entry which is preliminary data.</text>
</comment>
<comment type="similarity">
    <text evidence="1 6">Belongs to the NusB family.</text>
</comment>
<keyword evidence="2 6" id="KW-0889">Transcription antitermination</keyword>
<dbReference type="EMBL" id="JAUKPO010000005">
    <property type="protein sequence ID" value="MDO1446836.1"/>
    <property type="molecule type" value="Genomic_DNA"/>
</dbReference>
<sequence>MLNRRLLRIKVMQTIYAYKQAEQSDYHLALDLIQSTFAPDLNSMQAPDYKRLEGNKKMAGLLFEEHFQRQQPVNDEDATEEVNKATTEAINYYHTQLTKDRQFLGKQMVSAVERIYDTYLWLLILLVELSDYVQQQEEERMQRILKPQPAAVRELKFRENKVADLLRKNTTLEKEVVRRGIGWGADREFIKKIYREVISTDTTYQQYQQLDTADFEEDKKIILYILKSILFKHELAVSFFSETDISWAENADILKGMLTKTVKALEVNNTDSLHLLELSPNWEDDKEFMKDLYKHTLDNDESYEQIISGKSKNWDIERLAMLDRIIIKMAIAEMLHFPSIPVKVTINEYIELSKEYSTPKSKQFVNGILDAAVAELTGKGLLKKSGRGLIDNK</sequence>
<dbReference type="HAMAP" id="MF_00073">
    <property type="entry name" value="NusB"/>
    <property type="match status" value="1"/>
</dbReference>
<dbReference type="Pfam" id="PF01029">
    <property type="entry name" value="NusB"/>
    <property type="match status" value="1"/>
</dbReference>
<dbReference type="InterPro" id="IPR011605">
    <property type="entry name" value="NusB_fam"/>
</dbReference>
<evidence type="ECO:0000313" key="9">
    <source>
        <dbReference type="Proteomes" id="UP001168528"/>
    </source>
</evidence>